<evidence type="ECO:0000259" key="4">
    <source>
        <dbReference type="Pfam" id="PF13649"/>
    </source>
</evidence>
<feature type="domain" description="Methyltransferase" evidence="4">
    <location>
        <begin position="50"/>
        <end position="144"/>
    </location>
</feature>
<evidence type="ECO:0000256" key="3">
    <source>
        <dbReference type="SAM" id="Phobius"/>
    </source>
</evidence>
<dbReference type="InterPro" id="IPR029063">
    <property type="entry name" value="SAM-dependent_MTases_sf"/>
</dbReference>
<dbReference type="KEGG" id="tcd:AAIA72_00540"/>
<keyword evidence="2" id="KW-0808">Transferase</keyword>
<feature type="transmembrane region" description="Helical" evidence="3">
    <location>
        <begin position="167"/>
        <end position="188"/>
    </location>
</feature>
<keyword evidence="3" id="KW-0472">Membrane</keyword>
<reference evidence="5" key="1">
    <citation type="submission" date="2024-05" db="EMBL/GenBank/DDBJ databases">
        <title>Genome sequencing of novel strain.</title>
        <authorList>
            <person name="Ganbat D."/>
            <person name="Ganbat S."/>
            <person name="Lee S.-J."/>
        </authorList>
    </citation>
    <scope>NUCLEOTIDE SEQUENCE</scope>
    <source>
        <strain evidence="5">SMD15-11</strain>
    </source>
</reference>
<gene>
    <name evidence="5" type="ORF">AAIA72_00540</name>
</gene>
<name>A0AB39UWV3_9GAMM</name>
<dbReference type="GO" id="GO:0032259">
    <property type="term" value="P:methylation"/>
    <property type="evidence" value="ECO:0007669"/>
    <property type="project" value="UniProtKB-KW"/>
</dbReference>
<dbReference type="PANTHER" id="PTHR43861:SF1">
    <property type="entry name" value="TRANS-ACONITATE 2-METHYLTRANSFERASE"/>
    <property type="match status" value="1"/>
</dbReference>
<keyword evidence="3" id="KW-1133">Transmembrane helix</keyword>
<evidence type="ECO:0000256" key="1">
    <source>
        <dbReference type="ARBA" id="ARBA00022603"/>
    </source>
</evidence>
<dbReference type="RefSeq" id="WP_369601513.1">
    <property type="nucleotide sequence ID" value="NZ_CP154858.1"/>
</dbReference>
<dbReference type="Pfam" id="PF13649">
    <property type="entry name" value="Methyltransf_25"/>
    <property type="match status" value="1"/>
</dbReference>
<dbReference type="InterPro" id="IPR041698">
    <property type="entry name" value="Methyltransf_25"/>
</dbReference>
<dbReference type="PANTHER" id="PTHR43861">
    <property type="entry name" value="TRANS-ACONITATE 2-METHYLTRANSFERASE-RELATED"/>
    <property type="match status" value="1"/>
</dbReference>
<dbReference type="SUPFAM" id="SSF53335">
    <property type="entry name" value="S-adenosyl-L-methionine-dependent methyltransferases"/>
    <property type="match status" value="1"/>
</dbReference>
<dbReference type="Gene3D" id="3.40.50.150">
    <property type="entry name" value="Vaccinia Virus protein VP39"/>
    <property type="match status" value="1"/>
</dbReference>
<protein>
    <submittedName>
        <fullName evidence="5">Methyltransferase domain-containing protein</fullName>
    </submittedName>
</protein>
<dbReference type="EMBL" id="CP154858">
    <property type="protein sequence ID" value="XDT72507.1"/>
    <property type="molecule type" value="Genomic_DNA"/>
</dbReference>
<evidence type="ECO:0000313" key="5">
    <source>
        <dbReference type="EMBL" id="XDT72507.1"/>
    </source>
</evidence>
<organism evidence="5">
    <name type="scientific">Thermohahella caldifontis</name>
    <dbReference type="NCBI Taxonomy" id="3142973"/>
    <lineage>
        <taxon>Bacteria</taxon>
        <taxon>Pseudomonadati</taxon>
        <taxon>Pseudomonadota</taxon>
        <taxon>Gammaproteobacteria</taxon>
        <taxon>Oceanospirillales</taxon>
        <taxon>Hahellaceae</taxon>
        <taxon>Thermohahella</taxon>
    </lineage>
</organism>
<keyword evidence="1 5" id="KW-0489">Methyltransferase</keyword>
<sequence>MTSEAVEIKDKYRIIGPAYDFLSAIYAGKSIHECKIAMLTPENIKPGDKILFAGVGHGKDALHAAELGADVTVVDLSETMLRKFQEGLDKKGNKASIRKVHSDILKVEEFEQYDMVVANFFLNVFDEDNMQKVLEHLIRLGKPGAKIVVGDFELPSGNILARAFKKAYWYVAVGIFWLFANNAFHQIYNYPEHMKNLGLTIRDKKRFSLLGINCYWSILGEKPRK</sequence>
<dbReference type="GO" id="GO:0008168">
    <property type="term" value="F:methyltransferase activity"/>
    <property type="evidence" value="ECO:0007669"/>
    <property type="project" value="UniProtKB-KW"/>
</dbReference>
<proteinExistence type="predicted"/>
<dbReference type="AlphaFoldDB" id="A0AB39UWV3"/>
<keyword evidence="3" id="KW-0812">Transmembrane</keyword>
<accession>A0AB39UWV3</accession>
<evidence type="ECO:0000256" key="2">
    <source>
        <dbReference type="ARBA" id="ARBA00022679"/>
    </source>
</evidence>